<evidence type="ECO:0000256" key="1">
    <source>
        <dbReference type="ARBA" id="ARBA00004370"/>
    </source>
</evidence>
<comment type="subcellular location">
    <subcellularLocation>
        <location evidence="1">Membrane</location>
    </subcellularLocation>
</comment>
<dbReference type="InterPro" id="IPR011138">
    <property type="entry name" value="Cytochrome_b-558"/>
</dbReference>
<comment type="caution">
    <text evidence="9">The sequence shown here is derived from an EMBL/GenBank/DDBJ whole genome shotgun (WGS) entry which is preliminary data.</text>
</comment>
<feature type="transmembrane region" description="Helical" evidence="8">
    <location>
        <begin position="214"/>
        <end position="238"/>
    </location>
</feature>
<feature type="transmembrane region" description="Helical" evidence="8">
    <location>
        <begin position="168"/>
        <end position="188"/>
    </location>
</feature>
<accession>A0A9D2J3R6</accession>
<dbReference type="NCBIfam" id="TIGR02046">
    <property type="entry name" value="sdhC_b558_fam"/>
    <property type="match status" value="1"/>
</dbReference>
<evidence type="ECO:0000313" key="10">
    <source>
        <dbReference type="Proteomes" id="UP000824037"/>
    </source>
</evidence>
<evidence type="ECO:0000256" key="7">
    <source>
        <dbReference type="ARBA" id="ARBA00023136"/>
    </source>
</evidence>
<dbReference type="Gene3D" id="1.20.1300.10">
    <property type="entry name" value="Fumarate reductase/succinate dehydrogenase, transmembrane subunit"/>
    <property type="match status" value="1"/>
</dbReference>
<evidence type="ECO:0000256" key="8">
    <source>
        <dbReference type="SAM" id="Phobius"/>
    </source>
</evidence>
<evidence type="ECO:0000256" key="4">
    <source>
        <dbReference type="ARBA" id="ARBA00022723"/>
    </source>
</evidence>
<keyword evidence="2" id="KW-0349">Heme</keyword>
<dbReference type="InterPro" id="IPR034804">
    <property type="entry name" value="SQR/QFR_C/D"/>
</dbReference>
<gene>
    <name evidence="9" type="ORF">H9815_07165</name>
</gene>
<dbReference type="EMBL" id="DXBY01000124">
    <property type="protein sequence ID" value="HIZ35541.1"/>
    <property type="molecule type" value="Genomic_DNA"/>
</dbReference>
<feature type="transmembrane region" description="Helical" evidence="8">
    <location>
        <begin position="18"/>
        <end position="40"/>
    </location>
</feature>
<keyword evidence="7 8" id="KW-0472">Membrane</keyword>
<dbReference type="CDD" id="cd03498">
    <property type="entry name" value="SQR_TypeB_2_TM"/>
    <property type="match status" value="1"/>
</dbReference>
<dbReference type="GO" id="GO:0016020">
    <property type="term" value="C:membrane"/>
    <property type="evidence" value="ECO:0007669"/>
    <property type="project" value="UniProtKB-SubCell"/>
</dbReference>
<feature type="transmembrane region" description="Helical" evidence="8">
    <location>
        <begin position="66"/>
        <end position="89"/>
    </location>
</feature>
<evidence type="ECO:0000256" key="3">
    <source>
        <dbReference type="ARBA" id="ARBA00022692"/>
    </source>
</evidence>
<sequence>MATRTVTTTARSVWRSTVVLKVAMAISGLILVLFLLAHMYGNLKVFAGQDAFDEYSHHLREMGEPMLPYAGALWIIRIVLLVAVAVHIFSAVTLWRRMRAATAGGGGGRYVSTKAPRGSQRSYASFTMRWGGVIIAAFVIYHLLHLTWNTISPGGASDSPYERLVNGFSIWWVVLSYTIALLALGFHLRHGIWAALASLGANTSPRRRRQLNGLATLVALVIILGFLIPPFAVLFGLVD</sequence>
<evidence type="ECO:0000313" key="9">
    <source>
        <dbReference type="EMBL" id="HIZ35541.1"/>
    </source>
</evidence>
<dbReference type="InterPro" id="IPR000701">
    <property type="entry name" value="SuccDH_FuR_B_TM-su"/>
</dbReference>
<reference evidence="9" key="2">
    <citation type="submission" date="2021-04" db="EMBL/GenBank/DDBJ databases">
        <authorList>
            <person name="Gilroy R."/>
        </authorList>
    </citation>
    <scope>NUCLEOTIDE SEQUENCE</scope>
    <source>
        <strain evidence="9">ChiGjej4B4-7305</strain>
    </source>
</reference>
<evidence type="ECO:0000256" key="6">
    <source>
        <dbReference type="ARBA" id="ARBA00023004"/>
    </source>
</evidence>
<dbReference type="GO" id="GO:0046872">
    <property type="term" value="F:metal ion binding"/>
    <property type="evidence" value="ECO:0007669"/>
    <property type="project" value="UniProtKB-KW"/>
</dbReference>
<dbReference type="AlphaFoldDB" id="A0A9D2J3R6"/>
<reference evidence="9" key="1">
    <citation type="journal article" date="2021" name="PeerJ">
        <title>Extensive microbial diversity within the chicken gut microbiome revealed by metagenomics and culture.</title>
        <authorList>
            <person name="Gilroy R."/>
            <person name="Ravi A."/>
            <person name="Getino M."/>
            <person name="Pursley I."/>
            <person name="Horton D.L."/>
            <person name="Alikhan N.F."/>
            <person name="Baker D."/>
            <person name="Gharbi K."/>
            <person name="Hall N."/>
            <person name="Watson M."/>
            <person name="Adriaenssens E.M."/>
            <person name="Foster-Nyarko E."/>
            <person name="Jarju S."/>
            <person name="Secka A."/>
            <person name="Antonio M."/>
            <person name="Oren A."/>
            <person name="Chaudhuri R.R."/>
            <person name="La Ragione R."/>
            <person name="Hildebrand F."/>
            <person name="Pallen M.J."/>
        </authorList>
    </citation>
    <scope>NUCLEOTIDE SEQUENCE</scope>
    <source>
        <strain evidence="9">ChiGjej4B4-7305</strain>
    </source>
</reference>
<evidence type="ECO:0000256" key="2">
    <source>
        <dbReference type="ARBA" id="ARBA00022617"/>
    </source>
</evidence>
<organism evidence="9 10">
    <name type="scientific">Candidatus Ruania gallistercoris</name>
    <dbReference type="NCBI Taxonomy" id="2838746"/>
    <lineage>
        <taxon>Bacteria</taxon>
        <taxon>Bacillati</taxon>
        <taxon>Actinomycetota</taxon>
        <taxon>Actinomycetes</taxon>
        <taxon>Micrococcales</taxon>
        <taxon>Ruaniaceae</taxon>
        <taxon>Ruania</taxon>
    </lineage>
</organism>
<evidence type="ECO:0000256" key="5">
    <source>
        <dbReference type="ARBA" id="ARBA00022989"/>
    </source>
</evidence>
<proteinExistence type="predicted"/>
<keyword evidence="3 8" id="KW-0812">Transmembrane</keyword>
<keyword evidence="4" id="KW-0479">Metal-binding</keyword>
<dbReference type="Pfam" id="PF01127">
    <property type="entry name" value="Sdh_cyt"/>
    <property type="match status" value="1"/>
</dbReference>
<protein>
    <submittedName>
        <fullName evidence="9">Succinate dehydrogenase cytochrome b subunit</fullName>
    </submittedName>
</protein>
<keyword evidence="5 8" id="KW-1133">Transmembrane helix</keyword>
<feature type="transmembrane region" description="Helical" evidence="8">
    <location>
        <begin position="130"/>
        <end position="148"/>
    </location>
</feature>
<name>A0A9D2J3R6_9MICO</name>
<dbReference type="Proteomes" id="UP000824037">
    <property type="component" value="Unassembled WGS sequence"/>
</dbReference>
<keyword evidence="6" id="KW-0408">Iron</keyword>
<dbReference type="SUPFAM" id="SSF81343">
    <property type="entry name" value="Fumarate reductase respiratory complex transmembrane subunits"/>
    <property type="match status" value="1"/>
</dbReference>